<dbReference type="PROSITE" id="PS50158">
    <property type="entry name" value="ZF_CCHC"/>
    <property type="match status" value="1"/>
</dbReference>
<dbReference type="InterPro" id="IPR003439">
    <property type="entry name" value="ABC_transporter-like_ATP-bd"/>
</dbReference>
<dbReference type="SUPFAM" id="SSF56672">
    <property type="entry name" value="DNA/RNA polymerases"/>
    <property type="match status" value="1"/>
</dbReference>
<keyword evidence="6" id="KW-0479">Metal-binding</keyword>
<dbReference type="Proteomes" id="UP000186817">
    <property type="component" value="Unassembled WGS sequence"/>
</dbReference>
<feature type="coiled-coil region" evidence="7">
    <location>
        <begin position="107"/>
        <end position="141"/>
    </location>
</feature>
<dbReference type="OrthoDB" id="428194at2759"/>
<dbReference type="InterPro" id="IPR027417">
    <property type="entry name" value="P-loop_NTPase"/>
</dbReference>
<evidence type="ECO:0000259" key="10">
    <source>
        <dbReference type="PROSITE" id="PS50158"/>
    </source>
</evidence>
<proteinExistence type="predicted"/>
<feature type="region of interest" description="Disordered" evidence="8">
    <location>
        <begin position="399"/>
        <end position="428"/>
    </location>
</feature>
<dbReference type="Pfam" id="PF07727">
    <property type="entry name" value="RVT_2"/>
    <property type="match status" value="1"/>
</dbReference>
<dbReference type="CDD" id="cd09272">
    <property type="entry name" value="RNase_HI_RT_Ty1"/>
    <property type="match status" value="1"/>
</dbReference>
<gene>
    <name evidence="11" type="ORF">AK812_SmicGene11113</name>
</gene>
<dbReference type="EMBL" id="LSRX01000178">
    <property type="protein sequence ID" value="OLQ05664.1"/>
    <property type="molecule type" value="Genomic_DNA"/>
</dbReference>
<dbReference type="GO" id="GO:0140359">
    <property type="term" value="F:ABC-type transporter activity"/>
    <property type="evidence" value="ECO:0007669"/>
    <property type="project" value="InterPro"/>
</dbReference>
<evidence type="ECO:0000256" key="5">
    <source>
        <dbReference type="ARBA" id="ARBA00023136"/>
    </source>
</evidence>
<feature type="transmembrane region" description="Helical" evidence="9">
    <location>
        <begin position="2304"/>
        <end position="2322"/>
    </location>
</feature>
<dbReference type="InterPro" id="IPR050352">
    <property type="entry name" value="ABCG_transporters"/>
</dbReference>
<feature type="transmembrane region" description="Helical" evidence="9">
    <location>
        <begin position="2410"/>
        <end position="2429"/>
    </location>
</feature>
<evidence type="ECO:0000256" key="6">
    <source>
        <dbReference type="PROSITE-ProRule" id="PRU00047"/>
    </source>
</evidence>
<keyword evidence="5 9" id="KW-0472">Membrane</keyword>
<dbReference type="InterPro" id="IPR043926">
    <property type="entry name" value="ABCG_dom"/>
</dbReference>
<evidence type="ECO:0000256" key="9">
    <source>
        <dbReference type="SAM" id="Phobius"/>
    </source>
</evidence>
<feature type="transmembrane region" description="Helical" evidence="9">
    <location>
        <begin position="2768"/>
        <end position="2789"/>
    </location>
</feature>
<feature type="transmembrane region" description="Helical" evidence="9">
    <location>
        <begin position="2609"/>
        <end position="2629"/>
    </location>
</feature>
<name>A0A1Q9EE11_SYMMI</name>
<feature type="transmembrane region" description="Helical" evidence="9">
    <location>
        <begin position="2714"/>
        <end position="2736"/>
    </location>
</feature>
<feature type="transmembrane region" description="Helical" evidence="9">
    <location>
        <begin position="2239"/>
        <end position="2256"/>
    </location>
</feature>
<reference evidence="11 12" key="1">
    <citation type="submission" date="2016-02" db="EMBL/GenBank/DDBJ databases">
        <title>Genome analysis of coral dinoflagellate symbionts highlights evolutionary adaptations to a symbiotic lifestyle.</title>
        <authorList>
            <person name="Aranda M."/>
            <person name="Li Y."/>
            <person name="Liew Y.J."/>
            <person name="Baumgarten S."/>
            <person name="Simakov O."/>
            <person name="Wilson M."/>
            <person name="Piel J."/>
            <person name="Ashoor H."/>
            <person name="Bougouffa S."/>
            <person name="Bajic V.B."/>
            <person name="Ryu T."/>
            <person name="Ravasi T."/>
            <person name="Bayer T."/>
            <person name="Micklem G."/>
            <person name="Kim H."/>
            <person name="Bhak J."/>
            <person name="Lajeunesse T.C."/>
            <person name="Voolstra C.R."/>
        </authorList>
    </citation>
    <scope>NUCLEOTIDE SEQUENCE [LARGE SCALE GENOMIC DNA]</scope>
    <source>
        <strain evidence="11 12">CCMP2467</strain>
    </source>
</reference>
<feature type="transmembrane region" description="Helical" evidence="9">
    <location>
        <begin position="2205"/>
        <end position="2227"/>
    </location>
</feature>
<protein>
    <submittedName>
        <fullName evidence="11">Retrovirus-related Pol polyprotein from transposon TNT 1-94</fullName>
    </submittedName>
</protein>
<dbReference type="InterPro" id="IPR013103">
    <property type="entry name" value="RVT_2"/>
</dbReference>
<dbReference type="Pfam" id="PF00005">
    <property type="entry name" value="ABC_tran"/>
    <property type="match status" value="1"/>
</dbReference>
<feature type="transmembrane region" description="Helical" evidence="9">
    <location>
        <begin position="2343"/>
        <end position="2363"/>
    </location>
</feature>
<feature type="transmembrane region" description="Helical" evidence="9">
    <location>
        <begin position="2743"/>
        <end position="2762"/>
    </location>
</feature>
<keyword evidence="6" id="KW-0863">Zinc-finger</keyword>
<dbReference type="InterPro" id="IPR001878">
    <property type="entry name" value="Znf_CCHC"/>
</dbReference>
<keyword evidence="4 9" id="KW-1133">Transmembrane helix</keyword>
<feature type="transmembrane region" description="Helical" evidence="9">
    <location>
        <begin position="2635"/>
        <end position="2653"/>
    </location>
</feature>
<keyword evidence="3 9" id="KW-0812">Transmembrane</keyword>
<evidence type="ECO:0000256" key="4">
    <source>
        <dbReference type="ARBA" id="ARBA00022989"/>
    </source>
</evidence>
<dbReference type="SUPFAM" id="SSF52540">
    <property type="entry name" value="P-loop containing nucleoside triphosphate hydrolases"/>
    <property type="match status" value="2"/>
</dbReference>
<feature type="transmembrane region" description="Helical" evidence="9">
    <location>
        <begin position="2684"/>
        <end position="2702"/>
    </location>
</feature>
<feature type="compositionally biased region" description="Low complexity" evidence="8">
    <location>
        <begin position="409"/>
        <end position="422"/>
    </location>
</feature>
<feature type="transmembrane region" description="Helical" evidence="9">
    <location>
        <begin position="2375"/>
        <end position="2398"/>
    </location>
</feature>
<sequence length="2939" mass="326367">MASDGPAPAVIPQQVMSPSHHAGSRLQDEDHGPDYASMPQGHGQGAREGGILVNGVDPVVAPSVMEQAPAGSQERHVQQTSGAAEVAAAAAMGAERPQPTADHVAVYQNMMTQVNTERQRTEQAEKETQQLRAQLEAIYDNGYKTGSDRVLTAMAKGIETLLMNQNSRGEKPETVKPGITELPVLPIYTPETGSIDLINWVTHITPIMEDLSDSSSMWWSSVLKEVMEWYSRYSVAAPLERVQMLPVVSMEANKPEWTRVERRATAMLLSAIPASLKEEVIAVGGVNTLNMLAKLFSTYQPGNRQEKALVLTNLEKPTECQDAASAVEALRKWALWRRRATAIGITEPDASVLLQGLDRICQGVTKFFQHLQAELEQQARSERAKRCLTCGAVGHKSKECVAKDPPATPSSAPSSNGSSPTTRPRDEKEWLDAVSVNVALAGEAKTTMKQTSHGTLLSGDELSQVIVPLGRVIDSLGYRLRWSADECSLEKEGEVLPLKVVRGCPEVDESTAHRLIQELENHQVPSLQEATLESVKILKNVEVSWWSCLVDYAMNGPLDSGKEALQRALFLDENSREDLSQLLLRHPNDGGWAAMKDLGLNRRTRKRLMRASTWLVRWDPPGFTRRSDVLQRLGRLTEVAYVNMGSLLSQGNLLSAWRVLLWAATQGRIGAVISKDVGATVAEFEAHTAHRARVHFLHALSAAGQCYRGCALPKLLIERRRGATFESIDWMCEGKAQRYCDEMELPCPMFNEEESIEMVSGLTGYVPGDGGGRVRLARMSQDAAWRLHVMRNHQPFRRDCALCVRNAATGRQHRATLHPTGYTLSVDVAGPLKGFGKSPDGKYFKYFVIGAFRIPLLDGGVGTDEELRGHPIPPDDPAVECEEVLSEEELLEPPLEEEEDYPTMADDRRDQEEWEKLKEKFKAPLMTETLYFCVPVNSKKSLHVLPALQQMVVDVRGRYLGPSTDVRGGHVILKATGTHKSPGVRLKAMRFEGDYEDMVEALDQSQEGGDEESLAQEEIMLRVLKAQEKQAVEAVARELLNLGDFSKVACQRMLRALGGFHTRWKTPRATVGKGMILGAYVHGGSFGITTHGRELPYTMRFLNKFLMIRLQGVMPGSTCTWTTLALQKANSIPAHRDVHNQRGTRNYVMEIADESLEGLWVEGNEDTHPIEGGDGYVQPHEVQLDDGRVIQGRVHSIDEPVAFDPRTKHALVNELGMKWVLSAYTPSGVPQLLQADVDYLFQQGFPVTGTGVSLPTVRAIQRVAYGTNASWETRPVNEASHSTLEYATSSGSQAAWAQREVDAGIGYEGDDDGDEAVGEWELFVESSEESCMVEDDMQDAQQPRLSRLCSSSNPGSEYDLLQRLYEGHIDGVDCSECYQEDMASNLEEWELRLLSKVEPEFTEGIEDLISGLEGPLRHTHNVNPREVRLADEKWKPSIEKELKVVEQGFERTTVEEVRRLKASYQVQELPTKLVYTLKPPAEDAAPGSEAAKCKRKSRIVCCGNFNDQDPGDVFASGAAAESLRCVLTLTALKRWAAGGLDITGAFMLTPLPRDKVLIVITPPAILVQMGLATSGERWILTRAMYGLRQAPHLWSEFRDKAVKAMRMNVNGKDWMFRQGGAEPNVWFLVECGVENAKPEGVLLIYVDDLLLLGPQSLVETMAASIKSTWKTSSLEMVEPRKGIRFLGCEIETNESRDTYWIHQKPYVVELLRQHEVPPTARSPTPCPREMLSLHVEENEPKGSDHDLRQAQKLCGELLWLSQRSRPDIAFPVSIMGSLLTKAAPRSVAIGHRLLSYLQRTMGVALELHPTEGGFEAWSDCSFAPNGCKSHSGMAITWDKAVIGWRSGSQPFTCLSTAEGELVAAIETMTLSMSMRSIVDEFGIHMAGTTLCIDNQAALTLANPTSTASWRTRHLRIRSDFLREKVEQGEVILRFVPGKYQLADLLTKGLPRVRLEELNAQWGLVDLLEAFSKMRLIKIMVMMTMCVQSARGRDYITNGKYYDLYLIFNDYAGDATFLCKTIYRAEQKDKSCQTEAWLIPSPRQLGLGDSQLRKTAIGDEQVKGVSGGQRKRVSIAMEFVARPSLLFLDEPTSGLVFRQNSGVKVDASKAPSESSASNGSWDVINPHLETYLQILASMQPTRPDIVRGIPVCQALQRTPRMWARGDLDALHAYSRATLEVDEFWSHSWRTQGWLKYISILFLHNSFPASVVGTLLASVSFVLSAADVLPLWSKIKAGPNGWSVLTGAVSYYLTLLLWRGGKLAFLDVACINQVDDQLKTEGLVSMGAILKRSKSLLVLWDSSYTSRLWCMFAAWYWNWLHSYMARVQLQTQRGTFWSANNVFSYWRIVQALCPLCWFFLDLSLWRIAEQHVPVQLMFAAVTFCVMLIPSIVLILLRVAYKWRNLATGVCQQLMLSVGLVAVGMLLFATLITADRGIVHLSWHLWRDQTPGSVTVLILSSILSVSLWRCLPLIDAHSDSTTSHSVVDVVTQAAKKQRCTTIAVIHQPRYETLRLFDNVILLAAGGFLVYSGPTGDVERYFSDVLGVRFLPKANPADTLLDAITVDAAAAPAAKMDVPLPDLAVATCTWGEEIFIHMKRAAVQLHRDQQQVIWNNMLLVGGLAIFCICAPAKAPQQELMHPLLALFLLLLTQGVAAQRVFGGRERFVVWREAGVGTNTFLCFLGRDIAALAEVLLASLIFAALYWPLGPLTSSHHTIFWAAFVFVYAAYGLNYICSVFMSPDTAQMMAVVMAFLAFLLAGFNPSFSSLSAMPLNIGPVVMALSPMRWAYGFLMHDHMLQKLSGFANPMVRLSAQSMLDERGMPLEWINKTGWTCSTGSVQWNWEGQHCPDGSTACTDFRPPNGFVCKMTQLLLPGVLEHWPQDESVHAQVITSRLKASGGGQLVGGERKSGQLQRNILLRRLFIIYLVLLTDLEVCLLLETQ</sequence>
<dbReference type="InterPro" id="IPR017871">
    <property type="entry name" value="ABC_transporter-like_CS"/>
</dbReference>
<dbReference type="GO" id="GO:0016020">
    <property type="term" value="C:membrane"/>
    <property type="evidence" value="ECO:0007669"/>
    <property type="project" value="UniProtKB-SubCell"/>
</dbReference>
<dbReference type="GO" id="GO:0005524">
    <property type="term" value="F:ATP binding"/>
    <property type="evidence" value="ECO:0007669"/>
    <property type="project" value="InterPro"/>
</dbReference>
<dbReference type="PANTHER" id="PTHR48041:SF91">
    <property type="entry name" value="ABC TRANSPORTER G FAMILY MEMBER 28"/>
    <property type="match status" value="1"/>
</dbReference>
<dbReference type="GO" id="GO:0016887">
    <property type="term" value="F:ATP hydrolysis activity"/>
    <property type="evidence" value="ECO:0007669"/>
    <property type="project" value="InterPro"/>
</dbReference>
<evidence type="ECO:0000256" key="2">
    <source>
        <dbReference type="ARBA" id="ARBA00022448"/>
    </source>
</evidence>
<comment type="caution">
    <text evidence="11">The sequence shown here is derived from an EMBL/GenBank/DDBJ whole genome shotgun (WGS) entry which is preliminary data.</text>
</comment>
<evidence type="ECO:0000256" key="1">
    <source>
        <dbReference type="ARBA" id="ARBA00004141"/>
    </source>
</evidence>
<dbReference type="Gene3D" id="3.40.50.300">
    <property type="entry name" value="P-loop containing nucleotide triphosphate hydrolases"/>
    <property type="match status" value="1"/>
</dbReference>
<dbReference type="GO" id="GO:0003676">
    <property type="term" value="F:nucleic acid binding"/>
    <property type="evidence" value="ECO:0007669"/>
    <property type="project" value="InterPro"/>
</dbReference>
<feature type="domain" description="CCHC-type" evidence="10">
    <location>
        <begin position="386"/>
        <end position="400"/>
    </location>
</feature>
<dbReference type="PROSITE" id="PS00211">
    <property type="entry name" value="ABC_TRANSPORTER_1"/>
    <property type="match status" value="1"/>
</dbReference>
<evidence type="ECO:0000256" key="7">
    <source>
        <dbReference type="SAM" id="Coils"/>
    </source>
</evidence>
<feature type="transmembrane region" description="Helical" evidence="9">
    <location>
        <begin position="2449"/>
        <end position="2468"/>
    </location>
</feature>
<accession>A0A1Q9EE11</accession>
<keyword evidence="6" id="KW-0862">Zinc</keyword>
<evidence type="ECO:0000313" key="12">
    <source>
        <dbReference type="Proteomes" id="UP000186817"/>
    </source>
</evidence>
<feature type="region of interest" description="Disordered" evidence="8">
    <location>
        <begin position="1"/>
        <end position="50"/>
    </location>
</feature>
<keyword evidence="7" id="KW-0175">Coiled coil</keyword>
<evidence type="ECO:0000256" key="3">
    <source>
        <dbReference type="ARBA" id="ARBA00022692"/>
    </source>
</evidence>
<dbReference type="InterPro" id="IPR043502">
    <property type="entry name" value="DNA/RNA_pol_sf"/>
</dbReference>
<keyword evidence="2" id="KW-0813">Transport</keyword>
<dbReference type="GO" id="GO:0008270">
    <property type="term" value="F:zinc ion binding"/>
    <property type="evidence" value="ECO:0007669"/>
    <property type="project" value="UniProtKB-KW"/>
</dbReference>
<dbReference type="Pfam" id="PF19055">
    <property type="entry name" value="ABC2_membrane_7"/>
    <property type="match status" value="2"/>
</dbReference>
<evidence type="ECO:0000256" key="8">
    <source>
        <dbReference type="SAM" id="MobiDB-lite"/>
    </source>
</evidence>
<dbReference type="PANTHER" id="PTHR48041">
    <property type="entry name" value="ABC TRANSPORTER G FAMILY MEMBER 28"/>
    <property type="match status" value="1"/>
</dbReference>
<organism evidence="11 12">
    <name type="scientific">Symbiodinium microadriaticum</name>
    <name type="common">Dinoflagellate</name>
    <name type="synonym">Zooxanthella microadriatica</name>
    <dbReference type="NCBI Taxonomy" id="2951"/>
    <lineage>
        <taxon>Eukaryota</taxon>
        <taxon>Sar</taxon>
        <taxon>Alveolata</taxon>
        <taxon>Dinophyceae</taxon>
        <taxon>Suessiales</taxon>
        <taxon>Symbiodiniaceae</taxon>
        <taxon>Symbiodinium</taxon>
    </lineage>
</organism>
<keyword evidence="12" id="KW-1185">Reference proteome</keyword>
<feature type="transmembrane region" description="Helical" evidence="9">
    <location>
        <begin position="2915"/>
        <end position="2937"/>
    </location>
</feature>
<comment type="subcellular location">
    <subcellularLocation>
        <location evidence="1">Membrane</location>
        <topology evidence="1">Multi-pass membrane protein</topology>
    </subcellularLocation>
</comment>
<evidence type="ECO:0000313" key="11">
    <source>
        <dbReference type="EMBL" id="OLQ05664.1"/>
    </source>
</evidence>